<name>A0A8S4P8S5_OWEFU</name>
<sequence length="346" mass="38587">MEEWQGSPILSSIDIEKGLAVPVVVQVVLGRTGEYMLFLAILMAIMSIGSAEVIAVASLIVYDVYQPYINPFRKNLKEGECILCGKYPWPSTDTYYKDRIIAIDTIDNDESKACSCKPVVECSGCTEDKEMRSFKKTNLGVKKPYKCKVHGLYKHYQDDLLNFKNWCILWITLFTIPLVLFSNWVGLNLGWLFYFNGVLLGGVPIPVALTVLWSKVTPAGMISGTLSGCLCGLSLWLGIASMYEGGVTLENTGRDIPTFVGSAVALGVSGIVCVVVSLYTLDRKKFNEEEEWNKLRNIENPLHPWAITYARDFGRVQDVTSRFVRPTYAAMKSRFRGSRITAIVIG</sequence>
<dbReference type="GO" id="GO:0005886">
    <property type="term" value="C:plasma membrane"/>
    <property type="evidence" value="ECO:0007669"/>
    <property type="project" value="TreeGrafter"/>
</dbReference>
<evidence type="ECO:0000313" key="3">
    <source>
        <dbReference type="EMBL" id="CAH1789777.1"/>
    </source>
</evidence>
<evidence type="ECO:0000256" key="1">
    <source>
        <dbReference type="ARBA" id="ARBA00022448"/>
    </source>
</evidence>
<feature type="transmembrane region" description="Helical" evidence="2">
    <location>
        <begin position="219"/>
        <end position="239"/>
    </location>
</feature>
<protein>
    <submittedName>
        <fullName evidence="3">Uncharacterized protein</fullName>
    </submittedName>
</protein>
<feature type="transmembrane region" description="Helical" evidence="2">
    <location>
        <begin position="191"/>
        <end position="212"/>
    </location>
</feature>
<dbReference type="Gene3D" id="1.20.1730.10">
    <property type="entry name" value="Sodium/glucose cotransporter"/>
    <property type="match status" value="1"/>
</dbReference>
<keyword evidence="4" id="KW-1185">Reference proteome</keyword>
<dbReference type="InterPro" id="IPR038377">
    <property type="entry name" value="Na/Glc_symporter_sf"/>
</dbReference>
<dbReference type="GO" id="GO:0015204">
    <property type="term" value="F:urea transmembrane transporter activity"/>
    <property type="evidence" value="ECO:0007669"/>
    <property type="project" value="InterPro"/>
</dbReference>
<organism evidence="3 4">
    <name type="scientific">Owenia fusiformis</name>
    <name type="common">Polychaete worm</name>
    <dbReference type="NCBI Taxonomy" id="6347"/>
    <lineage>
        <taxon>Eukaryota</taxon>
        <taxon>Metazoa</taxon>
        <taxon>Spiralia</taxon>
        <taxon>Lophotrochozoa</taxon>
        <taxon>Annelida</taxon>
        <taxon>Polychaeta</taxon>
        <taxon>Sedentaria</taxon>
        <taxon>Canalipalpata</taxon>
        <taxon>Sabellida</taxon>
        <taxon>Oweniida</taxon>
        <taxon>Oweniidae</taxon>
        <taxon>Owenia</taxon>
    </lineage>
</organism>
<gene>
    <name evidence="3" type="ORF">OFUS_LOCUS15081</name>
</gene>
<keyword evidence="2" id="KW-1133">Transmembrane helix</keyword>
<feature type="transmembrane region" description="Helical" evidence="2">
    <location>
        <begin position="35"/>
        <end position="65"/>
    </location>
</feature>
<keyword evidence="2" id="KW-0472">Membrane</keyword>
<accession>A0A8S4P8S5</accession>
<dbReference type="Proteomes" id="UP000749559">
    <property type="component" value="Unassembled WGS sequence"/>
</dbReference>
<feature type="transmembrane region" description="Helical" evidence="2">
    <location>
        <begin position="166"/>
        <end position="185"/>
    </location>
</feature>
<dbReference type="PANTHER" id="PTHR46154">
    <property type="match status" value="1"/>
</dbReference>
<feature type="transmembrane region" description="Helical" evidence="2">
    <location>
        <begin position="259"/>
        <end position="281"/>
    </location>
</feature>
<feature type="non-terminal residue" evidence="3">
    <location>
        <position position="346"/>
    </location>
</feature>
<dbReference type="EMBL" id="CAIIXF020000007">
    <property type="protein sequence ID" value="CAH1789777.1"/>
    <property type="molecule type" value="Genomic_DNA"/>
</dbReference>
<evidence type="ECO:0000313" key="4">
    <source>
        <dbReference type="Proteomes" id="UP000749559"/>
    </source>
</evidence>
<dbReference type="InterPro" id="IPR031155">
    <property type="entry name" value="DUR"/>
</dbReference>
<reference evidence="3" key="1">
    <citation type="submission" date="2022-03" db="EMBL/GenBank/DDBJ databases">
        <authorList>
            <person name="Martin C."/>
        </authorList>
    </citation>
    <scope>NUCLEOTIDE SEQUENCE</scope>
</reference>
<proteinExistence type="predicted"/>
<dbReference type="OrthoDB" id="6132759at2759"/>
<dbReference type="AlphaFoldDB" id="A0A8S4P8S5"/>
<keyword evidence="1" id="KW-0813">Transport</keyword>
<comment type="caution">
    <text evidence="3">The sequence shown here is derived from an EMBL/GenBank/DDBJ whole genome shotgun (WGS) entry which is preliminary data.</text>
</comment>
<keyword evidence="2" id="KW-0812">Transmembrane</keyword>
<evidence type="ECO:0000256" key="2">
    <source>
        <dbReference type="SAM" id="Phobius"/>
    </source>
</evidence>
<dbReference type="PANTHER" id="PTHR46154:SF4">
    <property type="entry name" value="UREA ACTIVE TRANSPORTER"/>
    <property type="match status" value="1"/>
</dbReference>